<proteinExistence type="predicted"/>
<protein>
    <submittedName>
        <fullName evidence="1">Uncharacterized protein</fullName>
    </submittedName>
</protein>
<dbReference type="AlphaFoldDB" id="A0A452TM67"/>
<accession>A0A452TM67</accession>
<reference evidence="1" key="1">
    <citation type="submission" date="2019-03" db="UniProtKB">
        <authorList>
            <consortium name="Ensembl"/>
        </authorList>
    </citation>
    <scope>IDENTIFICATION</scope>
</reference>
<sequence>MSIQLIFDKGTNNNGESVVSSINGDGIIGYSHTLPPNSKYAKVNAGGWLHYPALPTLKGQDTDTLLKVVFSGCSEVLTGAGERRWLSISQERKFHQKPTLSAS</sequence>
<name>A0A452TM67_URSMA</name>
<evidence type="ECO:0000313" key="1">
    <source>
        <dbReference type="Ensembl" id="ENSUMAP00000009349"/>
    </source>
</evidence>
<organism evidence="1">
    <name type="scientific">Ursus maritimus</name>
    <name type="common">Polar bear</name>
    <name type="synonym">Thalarctos maritimus</name>
    <dbReference type="NCBI Taxonomy" id="29073"/>
    <lineage>
        <taxon>Eukaryota</taxon>
        <taxon>Metazoa</taxon>
        <taxon>Chordata</taxon>
        <taxon>Craniata</taxon>
        <taxon>Vertebrata</taxon>
        <taxon>Euteleostomi</taxon>
        <taxon>Mammalia</taxon>
        <taxon>Eutheria</taxon>
        <taxon>Laurasiatheria</taxon>
        <taxon>Carnivora</taxon>
        <taxon>Caniformia</taxon>
        <taxon>Ursidae</taxon>
        <taxon>Ursus</taxon>
    </lineage>
</organism>
<dbReference type="GeneTree" id="ENSGT00950000186164"/>
<dbReference type="Ensembl" id="ENSUMAT00000011180.1">
    <property type="protein sequence ID" value="ENSUMAP00000009349.1"/>
    <property type="gene ID" value="ENSUMAG00000007064.1"/>
</dbReference>
<dbReference type="OMA" id="SSINAWL"/>